<name>A0A9J5YLI9_SOLCO</name>
<evidence type="ECO:0000256" key="1">
    <source>
        <dbReference type="SAM" id="MobiDB-lite"/>
    </source>
</evidence>
<dbReference type="EMBL" id="JACXVP010000006">
    <property type="protein sequence ID" value="KAG5601282.1"/>
    <property type="molecule type" value="Genomic_DNA"/>
</dbReference>
<accession>A0A9J5YLI9</accession>
<proteinExistence type="predicted"/>
<keyword evidence="5" id="KW-1185">Reference proteome</keyword>
<evidence type="ECO:0000256" key="2">
    <source>
        <dbReference type="SAM" id="Phobius"/>
    </source>
</evidence>
<dbReference type="PANTHER" id="PTHR33512">
    <property type="entry name" value="PROTEIN, PUTATIVE (DUF1191)-RELATED"/>
    <property type="match status" value="1"/>
</dbReference>
<feature type="signal peptide" evidence="3">
    <location>
        <begin position="1"/>
        <end position="18"/>
    </location>
</feature>
<dbReference type="Pfam" id="PF06697">
    <property type="entry name" value="DUF1191"/>
    <property type="match status" value="2"/>
</dbReference>
<gene>
    <name evidence="4" type="ORF">H5410_032652</name>
</gene>
<reference evidence="4 5" key="1">
    <citation type="submission" date="2020-09" db="EMBL/GenBank/DDBJ databases">
        <title>De no assembly of potato wild relative species, Solanum commersonii.</title>
        <authorList>
            <person name="Cho K."/>
        </authorList>
    </citation>
    <scope>NUCLEOTIDE SEQUENCE [LARGE SCALE GENOMIC DNA]</scope>
    <source>
        <strain evidence="4">LZ3.2</strain>
        <tissue evidence="4">Leaf</tissue>
    </source>
</reference>
<feature type="transmembrane region" description="Helical" evidence="2">
    <location>
        <begin position="578"/>
        <end position="597"/>
    </location>
</feature>
<dbReference type="PANTHER" id="PTHR33512:SF34">
    <property type="entry name" value="MALECTIN-LIKE DOMAIN-CONTAINING PROTEIN"/>
    <property type="match status" value="1"/>
</dbReference>
<protein>
    <submittedName>
        <fullName evidence="4">Uncharacterized protein</fullName>
    </submittedName>
</protein>
<comment type="caution">
    <text evidence="4">The sequence shown here is derived from an EMBL/GenBank/DDBJ whole genome shotgun (WGS) entry which is preliminary data.</text>
</comment>
<feature type="transmembrane region" description="Helical" evidence="2">
    <location>
        <begin position="233"/>
        <end position="256"/>
    </location>
</feature>
<dbReference type="AlphaFoldDB" id="A0A9J5YLI9"/>
<dbReference type="Proteomes" id="UP000824120">
    <property type="component" value="Chromosome 6"/>
</dbReference>
<feature type="chain" id="PRO_5039910088" evidence="3">
    <location>
        <begin position="19"/>
        <end position="643"/>
    </location>
</feature>
<evidence type="ECO:0000313" key="5">
    <source>
        <dbReference type="Proteomes" id="UP000824120"/>
    </source>
</evidence>
<dbReference type="InterPro" id="IPR010605">
    <property type="entry name" value="DUF1191"/>
</dbReference>
<dbReference type="GO" id="GO:0016020">
    <property type="term" value="C:membrane"/>
    <property type="evidence" value="ECO:0007669"/>
    <property type="project" value="TreeGrafter"/>
</dbReference>
<feature type="compositionally biased region" description="Polar residues" evidence="1">
    <location>
        <begin position="480"/>
        <end position="559"/>
    </location>
</feature>
<evidence type="ECO:0000256" key="3">
    <source>
        <dbReference type="SAM" id="SignalP"/>
    </source>
</evidence>
<keyword evidence="2" id="KW-1133">Transmembrane helix</keyword>
<keyword evidence="2" id="KW-0472">Membrane</keyword>
<feature type="region of interest" description="Disordered" evidence="1">
    <location>
        <begin position="205"/>
        <end position="225"/>
    </location>
</feature>
<evidence type="ECO:0000313" key="4">
    <source>
        <dbReference type="EMBL" id="KAG5601282.1"/>
    </source>
</evidence>
<organism evidence="4 5">
    <name type="scientific">Solanum commersonii</name>
    <name type="common">Commerson's wild potato</name>
    <name type="synonym">Commerson's nightshade</name>
    <dbReference type="NCBI Taxonomy" id="4109"/>
    <lineage>
        <taxon>Eukaryota</taxon>
        <taxon>Viridiplantae</taxon>
        <taxon>Streptophyta</taxon>
        <taxon>Embryophyta</taxon>
        <taxon>Tracheophyta</taxon>
        <taxon>Spermatophyta</taxon>
        <taxon>Magnoliopsida</taxon>
        <taxon>eudicotyledons</taxon>
        <taxon>Gunneridae</taxon>
        <taxon>Pentapetalae</taxon>
        <taxon>asterids</taxon>
        <taxon>lamiids</taxon>
        <taxon>Solanales</taxon>
        <taxon>Solanaceae</taxon>
        <taxon>Solanoideae</taxon>
        <taxon>Solaneae</taxon>
        <taxon>Solanum</taxon>
    </lineage>
</organism>
<keyword evidence="3" id="KW-0732">Signal</keyword>
<feature type="region of interest" description="Disordered" evidence="1">
    <location>
        <begin position="470"/>
        <end position="572"/>
    </location>
</feature>
<sequence>MFLVAFFQIILFLTATNAEFSSRLLDSVLQDYAFRAFVRPRTGIPYDGNVPFNYTGIKVSALRLRSGSMRRRGVSRYKEFQIPIGVLEQPYVERLILVYHNLANWSDLYYPLPGHIHLTPVLGILTYDASNLSATNMPELDIRASKNPILVNFSSVVKPVPMGLSPKCVYFNLDGAVEFDNILNGNVCKTTKQGHFAIVVEFTTAAEPEPEPEPEPASGGGTNGHKSGGRKNWVIFGSVVGGFVALVFLVLLIACLNKYDKKKKIDRMEEAADRGVPLLMTKIGNTKAPIASETRTRPSELAGKRTRNGVPYDAYVPSSLTGVKVSAMILKTHSLKREVCGYYKNFFIPSGIIEEPYVKKLVLVYQNLANWSSFYYPLPGYTYLAPVFGILAYDAHNLYAKYLRDLDIQALEDPISIKFPYVQPAPEGSFPKCVYFYSNNFVEFGHVKDGNICETRMQGHFSIVAEVKVAPSPPPKANDTAPSPSPIANDTAPSPSPSANDTAPSPSPSANDTAPSPSPSANDTAPSPSPSANETAPSPSPSANDTAPSPSPSANDTAPSPTPTPDEDNHQKINSKTWTISSVFLFFSLTGILFVVVNKSGLLEIRQRLYDSAAVVVPLLGKTEVPLPLETPTRPLPENDYVL</sequence>
<dbReference type="OrthoDB" id="1925347at2759"/>
<keyword evidence="2" id="KW-0812">Transmembrane</keyword>